<accession>A0A5M3TD64</accession>
<keyword evidence="2" id="KW-1185">Reference proteome</keyword>
<reference evidence="1 2" key="1">
    <citation type="journal article" date="2019" name="J Genomics">
        <title>The Draft Genome of a Hydrogen-producing Cyanobacterium, Arthrospira platensis NIES-46.</title>
        <authorList>
            <person name="Suzuki S."/>
            <person name="Yamaguchi H."/>
            <person name="Kawachi M."/>
        </authorList>
    </citation>
    <scope>NUCLEOTIDE SEQUENCE [LARGE SCALE GENOMIC DNA]</scope>
    <source>
        <strain evidence="1 2">NIES-46</strain>
    </source>
</reference>
<gene>
    <name evidence="1" type="ORF">NIES46_39440</name>
</gene>
<name>A0A5M3TD64_LIMPL</name>
<evidence type="ECO:0000313" key="2">
    <source>
        <dbReference type="Proteomes" id="UP000326169"/>
    </source>
</evidence>
<sequence length="50" mass="5610">MFNSKNVVFFDAQLPMEDALLAACYQVRTRSKTAGIDGISVELFAHFLDE</sequence>
<organism evidence="1 2">
    <name type="scientific">Limnospira platensis NIES-46</name>
    <dbReference type="NCBI Taxonomy" id="1236695"/>
    <lineage>
        <taxon>Bacteria</taxon>
        <taxon>Bacillati</taxon>
        <taxon>Cyanobacteriota</taxon>
        <taxon>Cyanophyceae</taxon>
        <taxon>Oscillatoriophycideae</taxon>
        <taxon>Oscillatoriales</taxon>
        <taxon>Sirenicapillariaceae</taxon>
        <taxon>Limnospira</taxon>
    </lineage>
</organism>
<dbReference type="Proteomes" id="UP000326169">
    <property type="component" value="Unassembled WGS sequence"/>
</dbReference>
<comment type="caution">
    <text evidence="1">The sequence shown here is derived from an EMBL/GenBank/DDBJ whole genome shotgun (WGS) entry which is preliminary data.</text>
</comment>
<protein>
    <submittedName>
        <fullName evidence="1">Uncharacterized protein</fullName>
    </submittedName>
</protein>
<dbReference type="EMBL" id="BIMW01000152">
    <property type="protein sequence ID" value="GCE95878.1"/>
    <property type="molecule type" value="Genomic_DNA"/>
</dbReference>
<proteinExistence type="predicted"/>
<evidence type="ECO:0000313" key="1">
    <source>
        <dbReference type="EMBL" id="GCE95878.1"/>
    </source>
</evidence>